<dbReference type="SMART" id="SM00382">
    <property type="entry name" value="AAA"/>
    <property type="match status" value="1"/>
</dbReference>
<keyword evidence="3 5" id="KW-0067">ATP-binding</keyword>
<dbReference type="InterPro" id="IPR027417">
    <property type="entry name" value="P-loop_NTPase"/>
</dbReference>
<dbReference type="GO" id="GO:0005304">
    <property type="term" value="F:L-valine transmembrane transporter activity"/>
    <property type="evidence" value="ECO:0007669"/>
    <property type="project" value="TreeGrafter"/>
</dbReference>
<dbReference type="RefSeq" id="WP_153682843.1">
    <property type="nucleotide sequence ID" value="NZ_WJIF01000001.1"/>
</dbReference>
<comment type="caution">
    <text evidence="5">The sequence shown here is derived from an EMBL/GenBank/DDBJ whole genome shotgun (WGS) entry which is preliminary data.</text>
</comment>
<evidence type="ECO:0000313" key="5">
    <source>
        <dbReference type="EMBL" id="MRG58305.1"/>
    </source>
</evidence>
<evidence type="ECO:0000256" key="3">
    <source>
        <dbReference type="ARBA" id="ARBA00022840"/>
    </source>
</evidence>
<dbReference type="GO" id="GO:0005524">
    <property type="term" value="F:ATP binding"/>
    <property type="evidence" value="ECO:0007669"/>
    <property type="project" value="UniProtKB-KW"/>
</dbReference>
<feature type="domain" description="ABC transporter" evidence="4">
    <location>
        <begin position="14"/>
        <end position="261"/>
    </location>
</feature>
<evidence type="ECO:0000313" key="6">
    <source>
        <dbReference type="Proteomes" id="UP000431080"/>
    </source>
</evidence>
<evidence type="ECO:0000256" key="2">
    <source>
        <dbReference type="ARBA" id="ARBA00022741"/>
    </source>
</evidence>
<dbReference type="Gene3D" id="3.40.50.300">
    <property type="entry name" value="P-loop containing nucleotide triphosphate hydrolases"/>
    <property type="match status" value="1"/>
</dbReference>
<dbReference type="GO" id="GO:0016887">
    <property type="term" value="F:ATP hydrolysis activity"/>
    <property type="evidence" value="ECO:0007669"/>
    <property type="project" value="InterPro"/>
</dbReference>
<dbReference type="PANTHER" id="PTHR45772:SF7">
    <property type="entry name" value="AMINO ACID ABC TRANSPORTER ATP-BINDING PROTEIN"/>
    <property type="match status" value="1"/>
</dbReference>
<name>A0A6I2EYV2_9MICO</name>
<evidence type="ECO:0000256" key="1">
    <source>
        <dbReference type="ARBA" id="ARBA00022448"/>
    </source>
</evidence>
<dbReference type="InterPro" id="IPR051120">
    <property type="entry name" value="ABC_AA/LPS_Transport"/>
</dbReference>
<evidence type="ECO:0000259" key="4">
    <source>
        <dbReference type="PROSITE" id="PS50893"/>
    </source>
</evidence>
<dbReference type="GO" id="GO:1903806">
    <property type="term" value="P:L-isoleucine import across plasma membrane"/>
    <property type="evidence" value="ECO:0007669"/>
    <property type="project" value="TreeGrafter"/>
</dbReference>
<keyword evidence="1" id="KW-0813">Transport</keyword>
<sequence length="267" mass="27778">MSAASSGSPAAPILSLRGVGISFRGVRALDDVTFDVPRGGVTAVIGPNGAGKTTLFNCISGIYRHEGDIALAGADIQHLRAHRRAAAGIARTFQTPTLLDAESVFENVLVGTHAWTRTGPAGVLLGTRSARREEREAREVAWERLTAVGLAPVAHVPAGALPHADRRRAEVARALASRPRILMLDEPAAGLSAAESDELLELVAEQGRATGMTSVLVEHDVALVMRTAGWIAVLDAGRLLATGAPDAIRQDPAVVAAYLGTDAEVAA</sequence>
<reference evidence="5 6" key="1">
    <citation type="submission" date="2019-10" db="EMBL/GenBank/DDBJ databases">
        <authorList>
            <person name="Nie G."/>
            <person name="Ming H."/>
            <person name="Yi B."/>
        </authorList>
    </citation>
    <scope>NUCLEOTIDE SEQUENCE [LARGE SCALE GENOMIC DNA]</scope>
    <source>
        <strain evidence="5 6">CFH 90414</strain>
    </source>
</reference>
<dbReference type="SUPFAM" id="SSF52540">
    <property type="entry name" value="P-loop containing nucleoside triphosphate hydrolases"/>
    <property type="match status" value="1"/>
</dbReference>
<dbReference type="Proteomes" id="UP000431080">
    <property type="component" value="Unassembled WGS sequence"/>
</dbReference>
<dbReference type="InterPro" id="IPR032823">
    <property type="entry name" value="BCA_ABC_TP_C"/>
</dbReference>
<dbReference type="CDD" id="cd03219">
    <property type="entry name" value="ABC_Mj1267_LivG_branched"/>
    <property type="match status" value="1"/>
</dbReference>
<dbReference type="Pfam" id="PF12399">
    <property type="entry name" value="BCA_ABC_TP_C"/>
    <property type="match status" value="1"/>
</dbReference>
<protein>
    <submittedName>
        <fullName evidence="5">ATP-binding cassette domain-containing protein</fullName>
    </submittedName>
</protein>
<accession>A0A6I2EYV2</accession>
<dbReference type="AlphaFoldDB" id="A0A6I2EYV2"/>
<keyword evidence="2" id="KW-0547">Nucleotide-binding</keyword>
<proteinExistence type="predicted"/>
<keyword evidence="6" id="KW-1185">Reference proteome</keyword>
<dbReference type="InterPro" id="IPR003593">
    <property type="entry name" value="AAA+_ATPase"/>
</dbReference>
<dbReference type="GO" id="GO:1903805">
    <property type="term" value="P:L-valine import across plasma membrane"/>
    <property type="evidence" value="ECO:0007669"/>
    <property type="project" value="TreeGrafter"/>
</dbReference>
<dbReference type="GO" id="GO:0005886">
    <property type="term" value="C:plasma membrane"/>
    <property type="evidence" value="ECO:0007669"/>
    <property type="project" value="TreeGrafter"/>
</dbReference>
<organism evidence="5 6">
    <name type="scientific">Agromyces agglutinans</name>
    <dbReference type="NCBI Taxonomy" id="2662258"/>
    <lineage>
        <taxon>Bacteria</taxon>
        <taxon>Bacillati</taxon>
        <taxon>Actinomycetota</taxon>
        <taxon>Actinomycetes</taxon>
        <taxon>Micrococcales</taxon>
        <taxon>Microbacteriaceae</taxon>
        <taxon>Agromyces</taxon>
    </lineage>
</organism>
<dbReference type="GO" id="GO:0042941">
    <property type="term" value="P:D-alanine transmembrane transport"/>
    <property type="evidence" value="ECO:0007669"/>
    <property type="project" value="TreeGrafter"/>
</dbReference>
<dbReference type="Pfam" id="PF00005">
    <property type="entry name" value="ABC_tran"/>
    <property type="match status" value="1"/>
</dbReference>
<dbReference type="InterPro" id="IPR003439">
    <property type="entry name" value="ABC_transporter-like_ATP-bd"/>
</dbReference>
<gene>
    <name evidence="5" type="ORF">GE115_00215</name>
</gene>
<dbReference type="GO" id="GO:0015808">
    <property type="term" value="P:L-alanine transport"/>
    <property type="evidence" value="ECO:0007669"/>
    <property type="project" value="TreeGrafter"/>
</dbReference>
<dbReference type="GO" id="GO:0015188">
    <property type="term" value="F:L-isoleucine transmembrane transporter activity"/>
    <property type="evidence" value="ECO:0007669"/>
    <property type="project" value="TreeGrafter"/>
</dbReference>
<dbReference type="EMBL" id="WJIF01000001">
    <property type="protein sequence ID" value="MRG58305.1"/>
    <property type="molecule type" value="Genomic_DNA"/>
</dbReference>
<dbReference type="PROSITE" id="PS50893">
    <property type="entry name" value="ABC_TRANSPORTER_2"/>
    <property type="match status" value="1"/>
</dbReference>
<dbReference type="GO" id="GO:0015192">
    <property type="term" value="F:L-phenylalanine transmembrane transporter activity"/>
    <property type="evidence" value="ECO:0007669"/>
    <property type="project" value="TreeGrafter"/>
</dbReference>
<dbReference type="PANTHER" id="PTHR45772">
    <property type="entry name" value="CONSERVED COMPONENT OF ABC TRANSPORTER FOR NATURAL AMINO ACIDS-RELATED"/>
    <property type="match status" value="1"/>
</dbReference>